<dbReference type="GO" id="GO:0007059">
    <property type="term" value="P:chromosome segregation"/>
    <property type="evidence" value="ECO:0007669"/>
    <property type="project" value="UniProtKB-UniRule"/>
</dbReference>
<dbReference type="PANTHER" id="PTHR33969">
    <property type="entry name" value="SEGREGATION AND CONDENSATION PROTEIN A"/>
    <property type="match status" value="1"/>
</dbReference>
<evidence type="ECO:0000256" key="2">
    <source>
        <dbReference type="HAMAP-Rule" id="MF_01805"/>
    </source>
</evidence>
<keyword evidence="2" id="KW-0131">Cell cycle</keyword>
<keyword evidence="4" id="KW-1185">Reference proteome</keyword>
<dbReference type="EMBL" id="BMOB01000001">
    <property type="protein sequence ID" value="GGI75367.1"/>
    <property type="molecule type" value="Genomic_DNA"/>
</dbReference>
<dbReference type="AlphaFoldDB" id="A0A917JKU3"/>
<comment type="similarity">
    <text evidence="2">Belongs to the ScpA family.</text>
</comment>
<dbReference type="PANTHER" id="PTHR33969:SF2">
    <property type="entry name" value="SEGREGATION AND CONDENSATION PROTEIN A"/>
    <property type="match status" value="1"/>
</dbReference>
<evidence type="ECO:0000256" key="1">
    <source>
        <dbReference type="ARBA" id="ARBA00044777"/>
    </source>
</evidence>
<accession>A0A917JKU3</accession>
<name>A0A917JKU3_9GAMM</name>
<reference evidence="3" key="1">
    <citation type="journal article" date="2014" name="Int. J. Syst. Evol. Microbiol.">
        <title>Complete genome sequence of Corynebacterium casei LMG S-19264T (=DSM 44701T), isolated from a smear-ripened cheese.</title>
        <authorList>
            <consortium name="US DOE Joint Genome Institute (JGI-PGF)"/>
            <person name="Walter F."/>
            <person name="Albersmeier A."/>
            <person name="Kalinowski J."/>
            <person name="Ruckert C."/>
        </authorList>
    </citation>
    <scope>NUCLEOTIDE SEQUENCE</scope>
    <source>
        <strain evidence="3">JCM 13919</strain>
    </source>
</reference>
<reference evidence="3" key="2">
    <citation type="submission" date="2020-09" db="EMBL/GenBank/DDBJ databases">
        <authorList>
            <person name="Sun Q."/>
            <person name="Ohkuma M."/>
        </authorList>
    </citation>
    <scope>NUCLEOTIDE SEQUENCE</scope>
    <source>
        <strain evidence="3">JCM 13919</strain>
    </source>
</reference>
<comment type="subcellular location">
    <subcellularLocation>
        <location evidence="2">Cytoplasm</location>
    </subcellularLocation>
    <text evidence="2">Associated with two foci at the outer edges of the nucleoid region in young cells, and at four foci within both cell halves in older cells.</text>
</comment>
<dbReference type="GO" id="GO:0051301">
    <property type="term" value="P:cell division"/>
    <property type="evidence" value="ECO:0007669"/>
    <property type="project" value="UniProtKB-KW"/>
</dbReference>
<organism evidence="3 4">
    <name type="scientific">Legionella impletisoli</name>
    <dbReference type="NCBI Taxonomy" id="343510"/>
    <lineage>
        <taxon>Bacteria</taxon>
        <taxon>Pseudomonadati</taxon>
        <taxon>Pseudomonadota</taxon>
        <taxon>Gammaproteobacteria</taxon>
        <taxon>Legionellales</taxon>
        <taxon>Legionellaceae</taxon>
        <taxon>Legionella</taxon>
    </lineage>
</organism>
<dbReference type="InterPro" id="IPR003768">
    <property type="entry name" value="ScpA"/>
</dbReference>
<protein>
    <recommendedName>
        <fullName evidence="1 2">Segregation and condensation protein A</fullName>
    </recommendedName>
</protein>
<sequence length="271" mass="30959">MDGEPANTAKPSVLAVVAGTPLRELPGDLFIPPDALEVLLESFSGPLDLLLYLIRKQNIDVLDIPMTHITEQYMQYIALMEQKRLELAADYLAMAAMLAEIKSRMLLPMPVSSNDEDAEEDPRMALVRRLQAYEQFREAADYLDELPRCERDVYPIVLPYDVVAIKRPLPDVSLSTLLEMMQALCKRQSHLVHHQITRETLSVRDRMHRVLQLLHENMFCEFSALYHYQEGRMGVVVSLLAVLELSRQSLLIITQAKLFSPIYIKGNDHES</sequence>
<dbReference type="GO" id="GO:0005737">
    <property type="term" value="C:cytoplasm"/>
    <property type="evidence" value="ECO:0007669"/>
    <property type="project" value="UniProtKB-SubCell"/>
</dbReference>
<evidence type="ECO:0000313" key="4">
    <source>
        <dbReference type="Proteomes" id="UP000630149"/>
    </source>
</evidence>
<dbReference type="Pfam" id="PF02616">
    <property type="entry name" value="SMC_ScpA"/>
    <property type="match status" value="1"/>
</dbReference>
<keyword evidence="2" id="KW-0963">Cytoplasm</keyword>
<keyword evidence="2" id="KW-0159">Chromosome partition</keyword>
<comment type="caution">
    <text evidence="3">The sequence shown here is derived from an EMBL/GenBank/DDBJ whole genome shotgun (WGS) entry which is preliminary data.</text>
</comment>
<evidence type="ECO:0000313" key="3">
    <source>
        <dbReference type="EMBL" id="GGI75367.1"/>
    </source>
</evidence>
<dbReference type="GO" id="GO:0006260">
    <property type="term" value="P:DNA replication"/>
    <property type="evidence" value="ECO:0007669"/>
    <property type="project" value="UniProtKB-UniRule"/>
</dbReference>
<keyword evidence="2" id="KW-0132">Cell division</keyword>
<dbReference type="Proteomes" id="UP000630149">
    <property type="component" value="Unassembled WGS sequence"/>
</dbReference>
<dbReference type="RefSeq" id="WP_131775274.1">
    <property type="nucleotide sequence ID" value="NZ_BMOB01000001.1"/>
</dbReference>
<dbReference type="OrthoDB" id="9811016at2"/>
<comment type="function">
    <text evidence="2">Participates in chromosomal partition during cell division. May act via the formation of a condensin-like complex containing Smc and ScpB that pull DNA away from mid-cell into both cell halves.</text>
</comment>
<dbReference type="HAMAP" id="MF_01805">
    <property type="entry name" value="ScpA"/>
    <property type="match status" value="1"/>
</dbReference>
<proteinExistence type="inferred from homology"/>
<gene>
    <name evidence="2" type="primary">scpA</name>
    <name evidence="3" type="ORF">GCM10007966_00200</name>
</gene>
<dbReference type="Gene3D" id="6.10.250.2410">
    <property type="match status" value="1"/>
</dbReference>
<comment type="subunit">
    <text evidence="2">Component of a cohesin-like complex composed of ScpA, ScpB and the Smc homodimer, in which ScpA and ScpB bind to the head domain of Smc. The presence of the three proteins is required for the association of the complex with DNA.</text>
</comment>